<dbReference type="PANTHER" id="PTHR43591">
    <property type="entry name" value="METHYLTRANSFERASE"/>
    <property type="match status" value="1"/>
</dbReference>
<keyword evidence="3" id="KW-0949">S-adenosyl-L-methionine</keyword>
<evidence type="ECO:0008006" key="5">
    <source>
        <dbReference type="Google" id="ProtNLM"/>
    </source>
</evidence>
<feature type="non-terminal residue" evidence="4">
    <location>
        <position position="173"/>
    </location>
</feature>
<evidence type="ECO:0000313" key="4">
    <source>
        <dbReference type="EMBL" id="GAI28287.1"/>
    </source>
</evidence>
<dbReference type="PANTHER" id="PTHR43591:SF24">
    <property type="entry name" value="2-METHOXY-6-POLYPRENYL-1,4-BENZOQUINOL METHYLASE, MITOCHONDRIAL"/>
    <property type="match status" value="1"/>
</dbReference>
<sequence length="173" mass="19347">MLDVCTGTAGVALEIARHHNGQIVGLDVSHSMLEAGLGAVEERSLDGRIQLIQGRAEHLPFPDETFDTVVFTYLLRYVQEPDATIRELSRVLKPGGELLSLEFGIPENSWIKALWLIYNKVVMPVMTIPISRGWHRVGCFLGPSISDFCKRCPVDRIAAIWRENGIPLVEARR</sequence>
<keyword evidence="2" id="KW-0808">Transferase</keyword>
<protein>
    <recommendedName>
        <fullName evidence="5">Methyltransferase type 11 domain-containing protein</fullName>
    </recommendedName>
</protein>
<organism evidence="4">
    <name type="scientific">marine sediment metagenome</name>
    <dbReference type="NCBI Taxonomy" id="412755"/>
    <lineage>
        <taxon>unclassified sequences</taxon>
        <taxon>metagenomes</taxon>
        <taxon>ecological metagenomes</taxon>
    </lineage>
</organism>
<name>X1M9H1_9ZZZZ</name>
<dbReference type="GO" id="GO:0042181">
    <property type="term" value="P:ketone biosynthetic process"/>
    <property type="evidence" value="ECO:0007669"/>
    <property type="project" value="UniProtKB-ARBA"/>
</dbReference>
<accession>X1M9H1</accession>
<dbReference type="GO" id="GO:0032259">
    <property type="term" value="P:methylation"/>
    <property type="evidence" value="ECO:0007669"/>
    <property type="project" value="UniProtKB-KW"/>
</dbReference>
<dbReference type="InterPro" id="IPR004033">
    <property type="entry name" value="UbiE/COQ5_MeTrFase"/>
</dbReference>
<dbReference type="InterPro" id="IPR029063">
    <property type="entry name" value="SAM-dependent_MTases_sf"/>
</dbReference>
<evidence type="ECO:0000256" key="2">
    <source>
        <dbReference type="ARBA" id="ARBA00022679"/>
    </source>
</evidence>
<dbReference type="InterPro" id="IPR023576">
    <property type="entry name" value="UbiE/COQ5_MeTrFase_CS"/>
</dbReference>
<dbReference type="PROSITE" id="PS51608">
    <property type="entry name" value="SAM_MT_UBIE"/>
    <property type="match status" value="1"/>
</dbReference>
<dbReference type="SUPFAM" id="SSF53335">
    <property type="entry name" value="S-adenosyl-L-methionine-dependent methyltransferases"/>
    <property type="match status" value="1"/>
</dbReference>
<dbReference type="CDD" id="cd02440">
    <property type="entry name" value="AdoMet_MTases"/>
    <property type="match status" value="1"/>
</dbReference>
<evidence type="ECO:0000256" key="3">
    <source>
        <dbReference type="ARBA" id="ARBA00022691"/>
    </source>
</evidence>
<dbReference type="PROSITE" id="PS01184">
    <property type="entry name" value="UBIE_2"/>
    <property type="match status" value="1"/>
</dbReference>
<comment type="caution">
    <text evidence="4">The sequence shown here is derived from an EMBL/GenBank/DDBJ whole genome shotgun (WGS) entry which is preliminary data.</text>
</comment>
<gene>
    <name evidence="4" type="ORF">S06H3_32303</name>
</gene>
<proteinExistence type="predicted"/>
<evidence type="ECO:0000256" key="1">
    <source>
        <dbReference type="ARBA" id="ARBA00022603"/>
    </source>
</evidence>
<dbReference type="EMBL" id="BARV01019202">
    <property type="protein sequence ID" value="GAI28287.1"/>
    <property type="molecule type" value="Genomic_DNA"/>
</dbReference>
<dbReference type="Gene3D" id="3.40.50.150">
    <property type="entry name" value="Vaccinia Virus protein VP39"/>
    <property type="match status" value="1"/>
</dbReference>
<dbReference type="Pfam" id="PF01209">
    <property type="entry name" value="Ubie_methyltran"/>
    <property type="match status" value="1"/>
</dbReference>
<keyword evidence="1" id="KW-0489">Methyltransferase</keyword>
<dbReference type="AlphaFoldDB" id="X1M9H1"/>
<reference evidence="4" key="1">
    <citation type="journal article" date="2014" name="Front. Microbiol.">
        <title>High frequency of phylogenetically diverse reductive dehalogenase-homologous genes in deep subseafloor sedimentary metagenomes.</title>
        <authorList>
            <person name="Kawai M."/>
            <person name="Futagami T."/>
            <person name="Toyoda A."/>
            <person name="Takaki Y."/>
            <person name="Nishi S."/>
            <person name="Hori S."/>
            <person name="Arai W."/>
            <person name="Tsubouchi T."/>
            <person name="Morono Y."/>
            <person name="Uchiyama I."/>
            <person name="Ito T."/>
            <person name="Fujiyama A."/>
            <person name="Inagaki F."/>
            <person name="Takami H."/>
        </authorList>
    </citation>
    <scope>NUCLEOTIDE SEQUENCE</scope>
    <source>
        <strain evidence="4">Expedition CK06-06</strain>
    </source>
</reference>
<dbReference type="GO" id="GO:0008168">
    <property type="term" value="F:methyltransferase activity"/>
    <property type="evidence" value="ECO:0007669"/>
    <property type="project" value="UniProtKB-KW"/>
</dbReference>